<evidence type="ECO:0000313" key="7">
    <source>
        <dbReference type="EMBL" id="KPL58679.1"/>
    </source>
</evidence>
<dbReference type="Proteomes" id="UP000050398">
    <property type="component" value="Unassembled WGS sequence"/>
</dbReference>
<dbReference type="GO" id="GO:0046872">
    <property type="term" value="F:metal ion binding"/>
    <property type="evidence" value="ECO:0007669"/>
    <property type="project" value="UniProtKB-KW"/>
</dbReference>
<keyword evidence="7" id="KW-0560">Oxidoreductase</keyword>
<keyword evidence="3 4" id="KW-0408">Iron</keyword>
<comment type="caution">
    <text evidence="7">The sequence shown here is derived from an EMBL/GenBank/DDBJ whole genome shotgun (WGS) entry which is preliminary data.</text>
</comment>
<dbReference type="EMBL" id="LIXZ01000013">
    <property type="protein sequence ID" value="KPL58679.1"/>
    <property type="molecule type" value="Genomic_DNA"/>
</dbReference>
<dbReference type="NCBIfam" id="TIGR02276">
    <property type="entry name" value="beta_rpt_yvtn"/>
    <property type="match status" value="1"/>
</dbReference>
<dbReference type="InterPro" id="IPR036909">
    <property type="entry name" value="Cyt_c-like_dom_sf"/>
</dbReference>
<evidence type="ECO:0000313" key="8">
    <source>
        <dbReference type="Proteomes" id="UP000050398"/>
    </source>
</evidence>
<feature type="signal peptide" evidence="5">
    <location>
        <begin position="1"/>
        <end position="19"/>
    </location>
</feature>
<dbReference type="PROSITE" id="PS51007">
    <property type="entry name" value="CYTC"/>
    <property type="match status" value="2"/>
</dbReference>
<dbReference type="Gene3D" id="1.10.760.10">
    <property type="entry name" value="Cytochrome c-like domain"/>
    <property type="match status" value="2"/>
</dbReference>
<gene>
    <name evidence="7" type="ORF">AM506_15195</name>
</gene>
<dbReference type="GO" id="GO:0020037">
    <property type="term" value="F:heme binding"/>
    <property type="evidence" value="ECO:0007669"/>
    <property type="project" value="InterPro"/>
</dbReference>
<evidence type="ECO:0000256" key="3">
    <source>
        <dbReference type="ARBA" id="ARBA00023004"/>
    </source>
</evidence>
<dbReference type="Pfam" id="PF10282">
    <property type="entry name" value="Lactonase"/>
    <property type="match status" value="1"/>
</dbReference>
<dbReference type="PANTHER" id="PTHR47197">
    <property type="entry name" value="PROTEIN NIRF"/>
    <property type="match status" value="1"/>
</dbReference>
<keyword evidence="7" id="KW-0575">Peroxidase</keyword>
<proteinExistence type="predicted"/>
<accession>A0A0P6WEC3</accession>
<dbReference type="Gene3D" id="2.130.10.10">
    <property type="entry name" value="YVTN repeat-like/Quinoprotein amine dehydrogenase"/>
    <property type="match status" value="2"/>
</dbReference>
<dbReference type="InterPro" id="IPR011045">
    <property type="entry name" value="N2O_reductase_N"/>
</dbReference>
<dbReference type="OrthoDB" id="9772811at2"/>
<sequence>MKKMIGYAAAFLIAGTLVACSVQTATKDDPSFESVRKEAINSDNILQNKEGTELYIANLDANTVSIVNEKTQKVKKEIPVGKEPVQLALSPDEDRLYVSCRYDNKINVISLEEGKVVDSYEVGTEPFGLLTSQNGKTLYVANYRESTIMMVDVKSGDVTETIPVHDRPRTMALTADGKKVYIPHYLSGEISVLDTEKKKVANTIKLADSPDVSDRKKSQGIPNTLEQFVIAPDGKTAWVPHLVTNVDTPIQFEETIFPVISIIDLEHDKELVDKRKELFDEINVLDSKNETMIVSNPYDVTFQKNGSKAYVVMSGSEDLVVFDLKRGGNATQILRRIEGDNPRGIILSKNGETLYVHNAMSHDLATIDSGGSSTHSRARKLHDNISLIEKDPLDPQVRKGKTIFYSANSDEFEADITGNNWMSCVSCHSDGEINGLTLMTGRGQRNVPTNTRTAETGLFTWDGSRDDFTDYLLTVQGEMGGMMKYEPGDELPADVEKMYDDLFAYLKEPSSFPVPESPYKENGELTSSAKDGKALFEGKASCISCHSGTQFTDSVKAIGEDGKLTTDVTDYLHDIGTSNQYDVSTTGDARADFTNPRDGKSFDTPSLVGVWATGPYLHDGSARTIEESIERHQYDGKSELSQIEMSKIADYVRSID</sequence>
<protein>
    <submittedName>
        <fullName evidence="7">Cytochrome c peroxidase</fullName>
    </submittedName>
</protein>
<evidence type="ECO:0000259" key="6">
    <source>
        <dbReference type="PROSITE" id="PS51007"/>
    </source>
</evidence>
<name>A0A0P6WEC3_9BACI</name>
<dbReference type="Pfam" id="PF21419">
    <property type="entry name" value="RoxA-like_Cyt-c"/>
    <property type="match status" value="1"/>
</dbReference>
<keyword evidence="2 4" id="KW-0479">Metal-binding</keyword>
<keyword evidence="1 4" id="KW-0349">Heme</keyword>
<dbReference type="InterPro" id="IPR051200">
    <property type="entry name" value="Host-pathogen_enzymatic-act"/>
</dbReference>
<dbReference type="PATRIC" id="fig|218284.4.peg.1226"/>
<feature type="domain" description="Cytochrome c" evidence="6">
    <location>
        <begin position="527"/>
        <end position="656"/>
    </location>
</feature>
<evidence type="ECO:0000256" key="1">
    <source>
        <dbReference type="ARBA" id="ARBA00022617"/>
    </source>
</evidence>
<dbReference type="RefSeq" id="WP_060673344.1">
    <property type="nucleotide sequence ID" value="NZ_JBCNGU010000013.1"/>
</dbReference>
<dbReference type="InterPro" id="IPR011964">
    <property type="entry name" value="YVTN_b-propeller_repeat"/>
</dbReference>
<evidence type="ECO:0000256" key="2">
    <source>
        <dbReference type="ARBA" id="ARBA00022723"/>
    </source>
</evidence>
<dbReference type="PROSITE" id="PS51257">
    <property type="entry name" value="PROKAR_LIPOPROTEIN"/>
    <property type="match status" value="1"/>
</dbReference>
<feature type="domain" description="Cytochrome c" evidence="6">
    <location>
        <begin position="395"/>
        <end position="506"/>
    </location>
</feature>
<dbReference type="GO" id="GO:0004601">
    <property type="term" value="F:peroxidase activity"/>
    <property type="evidence" value="ECO:0007669"/>
    <property type="project" value="UniProtKB-KW"/>
</dbReference>
<dbReference type="InterPro" id="IPR009056">
    <property type="entry name" value="Cyt_c-like_dom"/>
</dbReference>
<reference evidence="7 8" key="1">
    <citation type="submission" date="2015-08" db="EMBL/GenBank/DDBJ databases">
        <title>Draft Genome Sequence of Bacillus vietnamensis UCD-SED5.</title>
        <authorList>
            <person name="Lee R.D."/>
            <person name="Jospin G."/>
            <person name="Lang J.M."/>
            <person name="Coil D.A."/>
            <person name="Eisen J.A."/>
        </authorList>
    </citation>
    <scope>NUCLEOTIDE SEQUENCE [LARGE SCALE GENOMIC DNA]</scope>
    <source>
        <strain evidence="7 8">UCD-SED5</strain>
    </source>
</reference>
<feature type="chain" id="PRO_5038419884" evidence="5">
    <location>
        <begin position="20"/>
        <end position="656"/>
    </location>
</feature>
<dbReference type="eggNOG" id="COG1858">
    <property type="taxonomic scope" value="Bacteria"/>
</dbReference>
<dbReference type="SUPFAM" id="SSF46626">
    <property type="entry name" value="Cytochrome c"/>
    <property type="match status" value="2"/>
</dbReference>
<evidence type="ECO:0000256" key="4">
    <source>
        <dbReference type="PROSITE-ProRule" id="PRU00433"/>
    </source>
</evidence>
<dbReference type="GO" id="GO:0009055">
    <property type="term" value="F:electron transfer activity"/>
    <property type="evidence" value="ECO:0007669"/>
    <property type="project" value="InterPro"/>
</dbReference>
<dbReference type="InterPro" id="IPR015943">
    <property type="entry name" value="WD40/YVTN_repeat-like_dom_sf"/>
</dbReference>
<dbReference type="eggNOG" id="COG3391">
    <property type="taxonomic scope" value="Bacteria"/>
</dbReference>
<organism evidence="7 8">
    <name type="scientific">Rossellomorea vietnamensis</name>
    <dbReference type="NCBI Taxonomy" id="218284"/>
    <lineage>
        <taxon>Bacteria</taxon>
        <taxon>Bacillati</taxon>
        <taxon>Bacillota</taxon>
        <taxon>Bacilli</taxon>
        <taxon>Bacillales</taxon>
        <taxon>Bacillaceae</taxon>
        <taxon>Rossellomorea</taxon>
    </lineage>
</organism>
<dbReference type="AlphaFoldDB" id="A0A0P6WEC3"/>
<keyword evidence="5" id="KW-0732">Signal</keyword>
<dbReference type="SUPFAM" id="SSF50974">
    <property type="entry name" value="Nitrous oxide reductase, N-terminal domain"/>
    <property type="match status" value="1"/>
</dbReference>
<evidence type="ECO:0000256" key="5">
    <source>
        <dbReference type="SAM" id="SignalP"/>
    </source>
</evidence>
<dbReference type="InterPro" id="IPR019405">
    <property type="entry name" value="Lactonase_7-beta_prop"/>
</dbReference>
<dbReference type="PANTHER" id="PTHR47197:SF3">
    <property type="entry name" value="DIHYDRO-HEME D1 DEHYDROGENASE"/>
    <property type="match status" value="1"/>
</dbReference>